<feature type="domain" description="VanZ-like" evidence="2">
    <location>
        <begin position="15"/>
        <end position="140"/>
    </location>
</feature>
<name>A0ABV1H615_9FIRM</name>
<gene>
    <name evidence="3" type="ORF">WMO37_07785</name>
</gene>
<dbReference type="InterPro" id="IPR053150">
    <property type="entry name" value="Teicoplanin_resist-assoc"/>
</dbReference>
<proteinExistence type="predicted"/>
<feature type="transmembrane region" description="Helical" evidence="1">
    <location>
        <begin position="58"/>
        <end position="82"/>
    </location>
</feature>
<keyword evidence="4" id="KW-1185">Reference proteome</keyword>
<dbReference type="PANTHER" id="PTHR36834:SF1">
    <property type="entry name" value="INTEGRAL MEMBRANE PROTEIN"/>
    <property type="match status" value="1"/>
</dbReference>
<accession>A0ABV1H615</accession>
<sequence length="155" mass="18020">MKNRKMKKTLKWLIFIAYIAALVYFMFFAEILGRTDVSRTYRYNLVPFKEIKRFVNHFWQLGLTAVLANIAGNVVAFMPFGFCLPLIADHRIKFFGCMLYTFGLSLAIELIQLVSKVGSFDVDDLMLNTLGGVLGYLTFLCYKKMCQFHRKRKKS</sequence>
<feature type="transmembrane region" description="Helical" evidence="1">
    <location>
        <begin position="94"/>
        <end position="113"/>
    </location>
</feature>
<dbReference type="Proteomes" id="UP001546774">
    <property type="component" value="Unassembled WGS sequence"/>
</dbReference>
<dbReference type="InterPro" id="IPR006976">
    <property type="entry name" value="VanZ-like"/>
</dbReference>
<dbReference type="EMBL" id="JBBMFS010000005">
    <property type="protein sequence ID" value="MEQ2554920.1"/>
    <property type="molecule type" value="Genomic_DNA"/>
</dbReference>
<dbReference type="PANTHER" id="PTHR36834">
    <property type="entry name" value="MEMBRANE PROTEIN-RELATED"/>
    <property type="match status" value="1"/>
</dbReference>
<evidence type="ECO:0000259" key="2">
    <source>
        <dbReference type="Pfam" id="PF04892"/>
    </source>
</evidence>
<keyword evidence="1" id="KW-0812">Transmembrane</keyword>
<evidence type="ECO:0000313" key="3">
    <source>
        <dbReference type="EMBL" id="MEQ2554920.1"/>
    </source>
</evidence>
<organism evidence="3 4">
    <name type="scientific">Lachnospira intestinalis</name>
    <dbReference type="NCBI Taxonomy" id="3133158"/>
    <lineage>
        <taxon>Bacteria</taxon>
        <taxon>Bacillati</taxon>
        <taxon>Bacillota</taxon>
        <taxon>Clostridia</taxon>
        <taxon>Lachnospirales</taxon>
        <taxon>Lachnospiraceae</taxon>
        <taxon>Lachnospira</taxon>
    </lineage>
</organism>
<evidence type="ECO:0000313" key="4">
    <source>
        <dbReference type="Proteomes" id="UP001546774"/>
    </source>
</evidence>
<protein>
    <submittedName>
        <fullName evidence="3">VanZ family protein</fullName>
    </submittedName>
</protein>
<reference evidence="3" key="1">
    <citation type="submission" date="2024-03" db="EMBL/GenBank/DDBJ databases">
        <title>Human intestinal bacterial collection.</title>
        <authorList>
            <person name="Pauvert C."/>
            <person name="Hitch T.C.A."/>
            <person name="Clavel T."/>
        </authorList>
    </citation>
    <scope>NUCLEOTIDE SEQUENCE [LARGE SCALE GENOMIC DNA]</scope>
    <source>
        <strain evidence="3">CLA-AA-H89B</strain>
    </source>
</reference>
<dbReference type="Pfam" id="PF04892">
    <property type="entry name" value="VanZ"/>
    <property type="match status" value="1"/>
</dbReference>
<feature type="transmembrane region" description="Helical" evidence="1">
    <location>
        <begin position="125"/>
        <end position="142"/>
    </location>
</feature>
<comment type="caution">
    <text evidence="3">The sequence shown here is derived from an EMBL/GenBank/DDBJ whole genome shotgun (WGS) entry which is preliminary data.</text>
</comment>
<evidence type="ECO:0000256" key="1">
    <source>
        <dbReference type="SAM" id="Phobius"/>
    </source>
</evidence>
<feature type="transmembrane region" description="Helical" evidence="1">
    <location>
        <begin position="12"/>
        <end position="32"/>
    </location>
</feature>
<keyword evidence="1" id="KW-1133">Transmembrane helix</keyword>
<keyword evidence="1" id="KW-0472">Membrane</keyword>